<keyword evidence="4" id="KW-0902">Two-component regulatory system</keyword>
<dbReference type="InterPro" id="IPR011006">
    <property type="entry name" value="CheY-like_superfamily"/>
</dbReference>
<dbReference type="InterPro" id="IPR005467">
    <property type="entry name" value="His_kinase_dom"/>
</dbReference>
<evidence type="ECO:0000256" key="2">
    <source>
        <dbReference type="ARBA" id="ARBA00012438"/>
    </source>
</evidence>
<dbReference type="PROSITE" id="PS50894">
    <property type="entry name" value="HPT"/>
    <property type="match status" value="1"/>
</dbReference>
<dbReference type="Proteomes" id="UP000321303">
    <property type="component" value="Unassembled WGS sequence"/>
</dbReference>
<dbReference type="InterPro" id="IPR003594">
    <property type="entry name" value="HATPase_dom"/>
</dbReference>
<dbReference type="InterPro" id="IPR001789">
    <property type="entry name" value="Sig_transdc_resp-reg_receiver"/>
</dbReference>
<evidence type="ECO:0000313" key="11">
    <source>
        <dbReference type="EMBL" id="GEN29409.1"/>
    </source>
</evidence>
<dbReference type="Gene3D" id="3.30.565.10">
    <property type="entry name" value="Histidine kinase-like ATPase, C-terminal domain"/>
    <property type="match status" value="1"/>
</dbReference>
<dbReference type="FunFam" id="3.30.565.10:FF:000010">
    <property type="entry name" value="Sensor histidine kinase RcsC"/>
    <property type="match status" value="1"/>
</dbReference>
<dbReference type="InterPro" id="IPR036641">
    <property type="entry name" value="HPT_dom_sf"/>
</dbReference>
<dbReference type="PROSITE" id="PS50109">
    <property type="entry name" value="HIS_KIN"/>
    <property type="match status" value="1"/>
</dbReference>
<dbReference type="CDD" id="cd16922">
    <property type="entry name" value="HATPase_EvgS-ArcB-TorS-like"/>
    <property type="match status" value="1"/>
</dbReference>
<dbReference type="InterPro" id="IPR008207">
    <property type="entry name" value="Sig_transdc_His_kin_Hpt_dom"/>
</dbReference>
<evidence type="ECO:0000256" key="3">
    <source>
        <dbReference type="ARBA" id="ARBA00022553"/>
    </source>
</evidence>
<name>A0A511US56_9GAMM</name>
<keyword evidence="12" id="KW-1185">Reference proteome</keyword>
<dbReference type="Gene3D" id="1.10.287.130">
    <property type="match status" value="1"/>
</dbReference>
<feature type="transmembrane region" description="Helical" evidence="7">
    <location>
        <begin position="15"/>
        <end position="35"/>
    </location>
</feature>
<dbReference type="Pfam" id="PF00072">
    <property type="entry name" value="Response_reg"/>
    <property type="match status" value="1"/>
</dbReference>
<evidence type="ECO:0000256" key="5">
    <source>
        <dbReference type="PROSITE-ProRule" id="PRU00110"/>
    </source>
</evidence>
<dbReference type="OrthoDB" id="9797243at2"/>
<evidence type="ECO:0000256" key="4">
    <source>
        <dbReference type="ARBA" id="ARBA00023012"/>
    </source>
</evidence>
<protein>
    <recommendedName>
        <fullName evidence="2">histidine kinase</fullName>
        <ecNumber evidence="2">2.7.13.3</ecNumber>
    </recommendedName>
</protein>
<evidence type="ECO:0000256" key="6">
    <source>
        <dbReference type="PROSITE-ProRule" id="PRU00169"/>
    </source>
</evidence>
<evidence type="ECO:0000256" key="7">
    <source>
        <dbReference type="SAM" id="Phobius"/>
    </source>
</evidence>
<evidence type="ECO:0000313" key="12">
    <source>
        <dbReference type="Proteomes" id="UP000321303"/>
    </source>
</evidence>
<reference evidence="11 12" key="1">
    <citation type="submission" date="2019-07" db="EMBL/GenBank/DDBJ databases">
        <title>Whole genome shotgun sequence of Halomonas variabilis NBRC 102410.</title>
        <authorList>
            <person name="Hosoyama A."/>
            <person name="Uohara A."/>
            <person name="Ohji S."/>
            <person name="Ichikawa N."/>
        </authorList>
    </citation>
    <scope>NUCLEOTIDE SEQUENCE [LARGE SCALE GENOMIC DNA]</scope>
    <source>
        <strain evidence="11 12">NBRC 102410</strain>
    </source>
</reference>
<dbReference type="InterPro" id="IPR036890">
    <property type="entry name" value="HATPase_C_sf"/>
</dbReference>
<gene>
    <name evidence="11" type="ORF">HVA01_30550</name>
</gene>
<organism evidence="11 12">
    <name type="scientific">Halovibrio variabilis</name>
    <dbReference type="NCBI Taxonomy" id="31910"/>
    <lineage>
        <taxon>Bacteria</taxon>
        <taxon>Pseudomonadati</taxon>
        <taxon>Pseudomonadota</taxon>
        <taxon>Gammaproteobacteria</taxon>
        <taxon>Oceanospirillales</taxon>
        <taxon>Halomonadaceae</taxon>
        <taxon>Halovibrio</taxon>
    </lineage>
</organism>
<dbReference type="Pfam" id="PF02518">
    <property type="entry name" value="HATPase_c"/>
    <property type="match status" value="1"/>
</dbReference>
<evidence type="ECO:0000259" key="9">
    <source>
        <dbReference type="PROSITE" id="PS50110"/>
    </source>
</evidence>
<comment type="caution">
    <text evidence="11">The sequence shown here is derived from an EMBL/GenBank/DDBJ whole genome shotgun (WGS) entry which is preliminary data.</text>
</comment>
<dbReference type="PANTHER" id="PTHR45339:SF5">
    <property type="entry name" value="HISTIDINE KINASE"/>
    <property type="match status" value="1"/>
</dbReference>
<dbReference type="GO" id="GO:0000155">
    <property type="term" value="F:phosphorelay sensor kinase activity"/>
    <property type="evidence" value="ECO:0007669"/>
    <property type="project" value="InterPro"/>
</dbReference>
<feature type="modified residue" description="4-aspartylphosphate" evidence="6">
    <location>
        <position position="533"/>
    </location>
</feature>
<dbReference type="SUPFAM" id="SSF47384">
    <property type="entry name" value="Homodimeric domain of signal transducing histidine kinase"/>
    <property type="match status" value="1"/>
</dbReference>
<dbReference type="CDD" id="cd00082">
    <property type="entry name" value="HisKA"/>
    <property type="match status" value="1"/>
</dbReference>
<dbReference type="AlphaFoldDB" id="A0A511US56"/>
<dbReference type="Gene3D" id="3.40.50.2300">
    <property type="match status" value="1"/>
</dbReference>
<sequence length="758" mass="85205">MLALLKFYFSRSTRVATFSAILFFLSALTTGGVIYNRQHTLENRLLENLLWAGYQFDREVREFRLTLLEARSDNATVDDVLLRYEILFSRQSLFFQGDIGKVVNEFESVKELVQQTEELILAMETLLEPLWDDPAELNSALMATLLERATSLQQFTGTILIETNAHVSRMRSEERRVLTNLYGLVLALIILLMFSGGMLVRALILEGRSSHHKAQALEAKSRELKEAAQHAEKASLAKSEFMAVMSHEIRTPLNGVVGMTDLLREEVETEKAKAYLAALRRSAESLRAVINDILDYTKIESGCLDLDVQPFDLHQCIDELCESYRLQAPKANVIFSYAIAPTLPRYVMGDIARLRQVMMNLINNALKFTEEGFVKCHVKPLAGDNILFEVHDTGCGISGADQERLFSAFTQVDTSMARRHEGTGLGLVICKRLVEAMQGTIGINSQQGLGSRFWFSVSLPETQSLSLYQRGDSWQAVAAHQHILVVEDNPLNQAVAQVMLERLGQQVTIAENGQAALKQLEANHSGFDLVLMDMQMPILDGTQTTRQWRQFEQTHQLARLPIVAMTANVMPEHRERCMQSGMDDMIHKPFTRDELYQVICRYLLSEELLSKELSSDESAEHAMGLVYHQAAATRQRLAPREAAFQLLDERICAELKDTFDPSALDALMSTFLTRLSERSTRLYACWQSEDRNALSQEAHSLKGAASSLGCIAIAEQASRLELRTLEAPFSELATYLDRITTLQVATQQALQRAGVLCP</sequence>
<dbReference type="EC" id="2.7.13.3" evidence="2"/>
<comment type="catalytic activity">
    <reaction evidence="1">
        <text>ATP + protein L-histidine = ADP + protein N-phospho-L-histidine.</text>
        <dbReference type="EC" id="2.7.13.3"/>
    </reaction>
</comment>
<dbReference type="Pfam" id="PF00512">
    <property type="entry name" value="HisKA"/>
    <property type="match status" value="1"/>
</dbReference>
<dbReference type="RefSeq" id="WP_146876318.1">
    <property type="nucleotide sequence ID" value="NZ_BJXV01000021.1"/>
</dbReference>
<dbReference type="InterPro" id="IPR036097">
    <property type="entry name" value="HisK_dim/P_sf"/>
</dbReference>
<dbReference type="Gene3D" id="1.20.120.160">
    <property type="entry name" value="HPT domain"/>
    <property type="match status" value="1"/>
</dbReference>
<dbReference type="SUPFAM" id="SSF47226">
    <property type="entry name" value="Histidine-containing phosphotransfer domain, HPT domain"/>
    <property type="match status" value="1"/>
</dbReference>
<dbReference type="InterPro" id="IPR003661">
    <property type="entry name" value="HisK_dim/P_dom"/>
</dbReference>
<keyword evidence="3 6" id="KW-0597">Phosphoprotein</keyword>
<dbReference type="SUPFAM" id="SSF55874">
    <property type="entry name" value="ATPase domain of HSP90 chaperone/DNA topoisomerase II/histidine kinase"/>
    <property type="match status" value="1"/>
</dbReference>
<feature type="transmembrane region" description="Helical" evidence="7">
    <location>
        <begin position="181"/>
        <end position="204"/>
    </location>
</feature>
<keyword evidence="7" id="KW-0812">Transmembrane</keyword>
<feature type="domain" description="Histidine kinase" evidence="8">
    <location>
        <begin position="244"/>
        <end position="461"/>
    </location>
</feature>
<feature type="modified residue" description="Phosphohistidine" evidence="5">
    <location>
        <position position="699"/>
    </location>
</feature>
<evidence type="ECO:0000259" key="8">
    <source>
        <dbReference type="PROSITE" id="PS50109"/>
    </source>
</evidence>
<evidence type="ECO:0000259" key="10">
    <source>
        <dbReference type="PROSITE" id="PS50894"/>
    </source>
</evidence>
<dbReference type="CDD" id="cd17546">
    <property type="entry name" value="REC_hyHK_CKI1_RcsC-like"/>
    <property type="match status" value="1"/>
</dbReference>
<feature type="domain" description="HPt" evidence="10">
    <location>
        <begin position="660"/>
        <end position="753"/>
    </location>
</feature>
<proteinExistence type="predicted"/>
<dbReference type="PROSITE" id="PS50110">
    <property type="entry name" value="RESPONSE_REGULATORY"/>
    <property type="match status" value="1"/>
</dbReference>
<dbReference type="InterPro" id="IPR004358">
    <property type="entry name" value="Sig_transdc_His_kin-like_C"/>
</dbReference>
<dbReference type="SMART" id="SM00387">
    <property type="entry name" value="HATPase_c"/>
    <property type="match status" value="1"/>
</dbReference>
<accession>A0A511US56</accession>
<dbReference type="SMART" id="SM00448">
    <property type="entry name" value="REC"/>
    <property type="match status" value="1"/>
</dbReference>
<dbReference type="EMBL" id="BJXV01000021">
    <property type="protein sequence ID" value="GEN29409.1"/>
    <property type="molecule type" value="Genomic_DNA"/>
</dbReference>
<evidence type="ECO:0000256" key="1">
    <source>
        <dbReference type="ARBA" id="ARBA00000085"/>
    </source>
</evidence>
<feature type="domain" description="Response regulatory" evidence="9">
    <location>
        <begin position="482"/>
        <end position="603"/>
    </location>
</feature>
<dbReference type="GO" id="GO:0005524">
    <property type="term" value="F:ATP binding"/>
    <property type="evidence" value="ECO:0007669"/>
    <property type="project" value="UniProtKB-KW"/>
</dbReference>
<keyword evidence="7" id="KW-1133">Transmembrane helix</keyword>
<dbReference type="Pfam" id="PF01627">
    <property type="entry name" value="Hpt"/>
    <property type="match status" value="1"/>
</dbReference>
<dbReference type="SUPFAM" id="SSF52172">
    <property type="entry name" value="CheY-like"/>
    <property type="match status" value="1"/>
</dbReference>
<keyword evidence="7" id="KW-0472">Membrane</keyword>
<dbReference type="GO" id="GO:0005886">
    <property type="term" value="C:plasma membrane"/>
    <property type="evidence" value="ECO:0007669"/>
    <property type="project" value="UniProtKB-SubCell"/>
</dbReference>
<dbReference type="PANTHER" id="PTHR45339">
    <property type="entry name" value="HYBRID SIGNAL TRANSDUCTION HISTIDINE KINASE J"/>
    <property type="match status" value="1"/>
</dbReference>
<dbReference type="PRINTS" id="PR00344">
    <property type="entry name" value="BCTRLSENSOR"/>
</dbReference>
<dbReference type="SMART" id="SM00388">
    <property type="entry name" value="HisKA"/>
    <property type="match status" value="1"/>
</dbReference>